<dbReference type="SUPFAM" id="SSF103473">
    <property type="entry name" value="MFS general substrate transporter"/>
    <property type="match status" value="2"/>
</dbReference>
<keyword evidence="1" id="KW-0812">Transmembrane</keyword>
<gene>
    <name evidence="2" type="ORF">A2129_02470</name>
</gene>
<name>A0A1F7WVM7_9BACT</name>
<proteinExistence type="predicted"/>
<dbReference type="PANTHER" id="PTHR23526">
    <property type="entry name" value="INTEGRAL MEMBRANE TRANSPORT PROTEIN-RELATED"/>
    <property type="match status" value="1"/>
</dbReference>
<dbReference type="Pfam" id="PF07690">
    <property type="entry name" value="MFS_1"/>
    <property type="match status" value="1"/>
</dbReference>
<reference evidence="2 3" key="1">
    <citation type="journal article" date="2016" name="Nat. Commun.">
        <title>Thousands of microbial genomes shed light on interconnected biogeochemical processes in an aquifer system.</title>
        <authorList>
            <person name="Anantharaman K."/>
            <person name="Brown C.T."/>
            <person name="Hug L.A."/>
            <person name="Sharon I."/>
            <person name="Castelle C.J."/>
            <person name="Probst A.J."/>
            <person name="Thomas B.C."/>
            <person name="Singh A."/>
            <person name="Wilkins M.J."/>
            <person name="Karaoz U."/>
            <person name="Brodie E.L."/>
            <person name="Williams K.H."/>
            <person name="Hubbard S.S."/>
            <person name="Banfield J.F."/>
        </authorList>
    </citation>
    <scope>NUCLEOTIDE SEQUENCE [LARGE SCALE GENOMIC DNA]</scope>
</reference>
<feature type="transmembrane region" description="Helical" evidence="1">
    <location>
        <begin position="334"/>
        <end position="363"/>
    </location>
</feature>
<evidence type="ECO:0000256" key="1">
    <source>
        <dbReference type="SAM" id="Phobius"/>
    </source>
</evidence>
<feature type="transmembrane region" description="Helical" evidence="1">
    <location>
        <begin position="287"/>
        <end position="313"/>
    </location>
</feature>
<dbReference type="EMBL" id="MGFN01000019">
    <property type="protein sequence ID" value="OGM06723.1"/>
    <property type="molecule type" value="Genomic_DNA"/>
</dbReference>
<feature type="transmembrane region" description="Helical" evidence="1">
    <location>
        <begin position="217"/>
        <end position="250"/>
    </location>
</feature>
<protein>
    <recommendedName>
        <fullName evidence="4">Major facilitator superfamily (MFS) profile domain-containing protein</fullName>
    </recommendedName>
</protein>
<dbReference type="PANTHER" id="PTHR23526:SF2">
    <property type="entry name" value="MAJOR FACILITATOR SUPERFAMILY (MFS) PROFILE DOMAIN-CONTAINING PROTEIN"/>
    <property type="match status" value="1"/>
</dbReference>
<dbReference type="InterPro" id="IPR011701">
    <property type="entry name" value="MFS"/>
</dbReference>
<evidence type="ECO:0000313" key="3">
    <source>
        <dbReference type="Proteomes" id="UP000177737"/>
    </source>
</evidence>
<keyword evidence="1" id="KW-0472">Membrane</keyword>
<organism evidence="2 3">
    <name type="scientific">Candidatus Woesebacteria bacterium GWC1_42_13</name>
    <dbReference type="NCBI Taxonomy" id="1802475"/>
    <lineage>
        <taxon>Bacteria</taxon>
        <taxon>Candidatus Woeseibacteriota</taxon>
    </lineage>
</organism>
<feature type="transmembrane region" description="Helical" evidence="1">
    <location>
        <begin position="262"/>
        <end position="281"/>
    </location>
</feature>
<feature type="transmembrane region" description="Helical" evidence="1">
    <location>
        <begin position="40"/>
        <end position="58"/>
    </location>
</feature>
<keyword evidence="1" id="KW-1133">Transmembrane helix</keyword>
<evidence type="ECO:0000313" key="2">
    <source>
        <dbReference type="EMBL" id="OGM06723.1"/>
    </source>
</evidence>
<feature type="transmembrane region" description="Helical" evidence="1">
    <location>
        <begin position="138"/>
        <end position="169"/>
    </location>
</feature>
<evidence type="ECO:0008006" key="4">
    <source>
        <dbReference type="Google" id="ProtNLM"/>
    </source>
</evidence>
<feature type="transmembrane region" description="Helical" evidence="1">
    <location>
        <begin position="93"/>
        <end position="117"/>
    </location>
</feature>
<dbReference type="Proteomes" id="UP000177737">
    <property type="component" value="Unassembled WGS sequence"/>
</dbReference>
<comment type="caution">
    <text evidence="2">The sequence shown here is derived from an EMBL/GenBank/DDBJ whole genome shotgun (WGS) entry which is preliminary data.</text>
</comment>
<sequence>MKPLSAVYAMRSIDSFAGRLLEIFVPIYLLKLNYSPKEVFVYYLIYSVSIFFVFFISANLSHRYGLKSSLFLSLPFLLLYIWMLYSLETFKFPLALIALIYGARMAFFWFPLHILLVENSKQEEIGRNLAKFHGYSRIVGIAAPFAGAFIVSTGGFNLLFIIGALVYLLSRFLIFWIPEIRISLDLKLREAINLVRTYPKYIVAEIVENTREEIEYIVWPIFVFLIFQNIFSVGIVGSLTAIGSFLFIQLVGRYTDKSDKRNLLKVGAVVAIFISLARFFFKGEILFYVLSILAGFFGVLLTIPMSAIGYGIAKKEKVAEFILLRESLILLVRSGFYILVILLVNNINYTFLVSAISNIYFLFY</sequence>
<dbReference type="InterPro" id="IPR036259">
    <property type="entry name" value="MFS_trans_sf"/>
</dbReference>
<feature type="transmembrane region" description="Helical" evidence="1">
    <location>
        <begin position="70"/>
        <end position="87"/>
    </location>
</feature>
<accession>A0A1F7WVM7</accession>
<dbReference type="Gene3D" id="1.20.1250.20">
    <property type="entry name" value="MFS general substrate transporter like domains"/>
    <property type="match status" value="1"/>
</dbReference>
<dbReference type="GO" id="GO:0022857">
    <property type="term" value="F:transmembrane transporter activity"/>
    <property type="evidence" value="ECO:0007669"/>
    <property type="project" value="InterPro"/>
</dbReference>
<dbReference type="InterPro" id="IPR052528">
    <property type="entry name" value="Sugar_transport-like"/>
</dbReference>
<dbReference type="AlphaFoldDB" id="A0A1F7WVM7"/>